<evidence type="ECO:0000313" key="2">
    <source>
        <dbReference type="EMBL" id="TCK22328.1"/>
    </source>
</evidence>
<accession>A0A4R1HKB5</accession>
<evidence type="ECO:0000256" key="1">
    <source>
        <dbReference type="SAM" id="MobiDB-lite"/>
    </source>
</evidence>
<organism evidence="2 3">
    <name type="scientific">Pseudonocardia endophytica</name>
    <dbReference type="NCBI Taxonomy" id="401976"/>
    <lineage>
        <taxon>Bacteria</taxon>
        <taxon>Bacillati</taxon>
        <taxon>Actinomycetota</taxon>
        <taxon>Actinomycetes</taxon>
        <taxon>Pseudonocardiales</taxon>
        <taxon>Pseudonocardiaceae</taxon>
        <taxon>Pseudonocardia</taxon>
    </lineage>
</organism>
<keyword evidence="3" id="KW-1185">Reference proteome</keyword>
<sequence>MTDPFSEIAALADAVLYEGYLLYPYRASAQKNRVRWQWGVLMPSGHGADSGEVSSQRAEVLVEPRGDDATLRVRVRFLRQERRALFDADGRPVESLTVGDVRHLAFDEGVPSQVDAVPTIDSIRDGTTIPIRLPASRTEERLSHPDGSFAGRIVRTRSALTASAGLTAREIPGPYATLRLTLEIHNASAVTPGDTRDEALRTAMIGTHTLMAVTPGSFVSPTDPPEWARELVAGCASENVWPSLAGPEDRSDLLLCTPIILGDHARIAPESGIDLFDGTENDEILTLRTMVLTEAEKAEARATDPRAAEIIDAVDALPPEMLDRLHGAIRSLRGPTGRADDGVPTFTTPGNPPAELDEGAVRAMTRDERGVRSPVAPLGADSPEAAPPESTPWWDPGADSDVDPETDSVLVGDRSVARGSAVVLRPGRGTDAQDRFLTGMRATVQAVVHDVDGGVHVAVSVDDDPAAEMQLAHGRFRYFRPDELEPA</sequence>
<dbReference type="OrthoDB" id="264096at2"/>
<dbReference type="RefSeq" id="WP_132431101.1">
    <property type="nucleotide sequence ID" value="NZ_SMFZ01000002.1"/>
</dbReference>
<protein>
    <submittedName>
        <fullName evidence="2">Uncharacterized protein</fullName>
    </submittedName>
</protein>
<proteinExistence type="predicted"/>
<feature type="region of interest" description="Disordered" evidence="1">
    <location>
        <begin position="333"/>
        <end position="403"/>
    </location>
</feature>
<dbReference type="AlphaFoldDB" id="A0A4R1HKB5"/>
<gene>
    <name evidence="2" type="ORF">EV378_6329</name>
</gene>
<reference evidence="2 3" key="1">
    <citation type="submission" date="2019-03" db="EMBL/GenBank/DDBJ databases">
        <title>Sequencing the genomes of 1000 actinobacteria strains.</title>
        <authorList>
            <person name="Klenk H.-P."/>
        </authorList>
    </citation>
    <scope>NUCLEOTIDE SEQUENCE [LARGE SCALE GENOMIC DNA]</scope>
    <source>
        <strain evidence="2 3">DSM 44969</strain>
    </source>
</reference>
<evidence type="ECO:0000313" key="3">
    <source>
        <dbReference type="Proteomes" id="UP000295560"/>
    </source>
</evidence>
<comment type="caution">
    <text evidence="2">The sequence shown here is derived from an EMBL/GenBank/DDBJ whole genome shotgun (WGS) entry which is preliminary data.</text>
</comment>
<name>A0A4R1HKB5_PSEEN</name>
<dbReference type="Proteomes" id="UP000295560">
    <property type="component" value="Unassembled WGS sequence"/>
</dbReference>
<dbReference type="EMBL" id="SMFZ01000002">
    <property type="protein sequence ID" value="TCK22328.1"/>
    <property type="molecule type" value="Genomic_DNA"/>
</dbReference>